<dbReference type="InterPro" id="IPR051450">
    <property type="entry name" value="Gfo/Idh/MocA_Oxidoreductases"/>
</dbReference>
<dbReference type="OrthoDB" id="9801953at2"/>
<comment type="caution">
    <text evidence="3">The sequence shown here is derived from an EMBL/GenBank/DDBJ whole genome shotgun (WGS) entry which is preliminary data.</text>
</comment>
<evidence type="ECO:0000259" key="1">
    <source>
        <dbReference type="Pfam" id="PF01408"/>
    </source>
</evidence>
<protein>
    <submittedName>
        <fullName evidence="3">Gfo/Idh/MocA family oxidoreductase</fullName>
    </submittedName>
</protein>
<gene>
    <name evidence="3" type="ORF">D6C13_24145</name>
</gene>
<organism evidence="3 4">
    <name type="scientific">Rahnella woolbedingensis</name>
    <dbReference type="NCBI Taxonomy" id="1510574"/>
    <lineage>
        <taxon>Bacteria</taxon>
        <taxon>Pseudomonadati</taxon>
        <taxon>Pseudomonadota</taxon>
        <taxon>Gammaproteobacteria</taxon>
        <taxon>Enterobacterales</taxon>
        <taxon>Yersiniaceae</taxon>
        <taxon>Rahnella</taxon>
    </lineage>
</organism>
<dbReference type="SUPFAM" id="SSF51735">
    <property type="entry name" value="NAD(P)-binding Rossmann-fold domains"/>
    <property type="match status" value="1"/>
</dbReference>
<evidence type="ECO:0000313" key="4">
    <source>
        <dbReference type="Proteomes" id="UP000284908"/>
    </source>
</evidence>
<feature type="domain" description="Gfo/Idh/MocA-like oxidoreductase N-terminal" evidence="1">
    <location>
        <begin position="16"/>
        <end position="138"/>
    </location>
</feature>
<dbReference type="InterPro" id="IPR000683">
    <property type="entry name" value="Gfo/Idh/MocA-like_OxRdtase_N"/>
</dbReference>
<dbReference type="GO" id="GO:0000166">
    <property type="term" value="F:nucleotide binding"/>
    <property type="evidence" value="ECO:0007669"/>
    <property type="project" value="InterPro"/>
</dbReference>
<dbReference type="PANTHER" id="PTHR43377:SF2">
    <property type="entry name" value="BINDING ROSSMANN FOLD OXIDOREDUCTASE, PUTATIVE (AFU_ORTHOLOGUE AFUA_4G00560)-RELATED"/>
    <property type="match status" value="1"/>
</dbReference>
<dbReference type="EMBL" id="RAHH01000047">
    <property type="protein sequence ID" value="RJT33299.1"/>
    <property type="molecule type" value="Genomic_DNA"/>
</dbReference>
<dbReference type="AlphaFoldDB" id="A0A419N219"/>
<keyword evidence="4" id="KW-1185">Reference proteome</keyword>
<dbReference type="PANTHER" id="PTHR43377">
    <property type="entry name" value="BILIVERDIN REDUCTASE A"/>
    <property type="match status" value="1"/>
</dbReference>
<dbReference type="Gene3D" id="3.30.360.10">
    <property type="entry name" value="Dihydrodipicolinate Reductase, domain 2"/>
    <property type="match status" value="1"/>
</dbReference>
<feature type="domain" description="Gfo/Idh/MocA-like oxidoreductase C-terminal" evidence="2">
    <location>
        <begin position="150"/>
        <end position="429"/>
    </location>
</feature>
<reference evidence="3 4" key="1">
    <citation type="submission" date="2018-09" db="EMBL/GenBank/DDBJ databases">
        <authorList>
            <person name="Le Fleche-Mateos A."/>
        </authorList>
    </citation>
    <scope>NUCLEOTIDE SEQUENCE [LARGE SCALE GENOMIC DNA]</scope>
    <source>
        <strain evidence="3 4">DSM 27399</strain>
    </source>
</reference>
<dbReference type="InterPro" id="IPR004104">
    <property type="entry name" value="Gfo/Idh/MocA-like_OxRdtase_C"/>
</dbReference>
<name>A0A419N219_9GAMM</name>
<accession>A0A419N219</accession>
<dbReference type="Proteomes" id="UP000284908">
    <property type="component" value="Unassembled WGS sequence"/>
</dbReference>
<sequence>MSFESVNKSGRHQPVTVLVVGAGARGEIYSRYALAHPELMRVVAVSEPREAYRQQFVAQHNIAAANVFHDWREAAATEKLADAVLICTQDNLHKEPALAFAERGYHMLLEKPLSPDSRECEAIVAAVERTGVIFSVGHVLRYTRYTQKLKQLLRDNVIGDVISMQHLEPVGYWHQAHSFVRGNWRNDNLSASMLLQKSCHDIDWIRYIMDTPCEQVSSFGGLRHFRAENQPSGAAERCLDCAVEATCPYSAKKIYLGEQHKSTPGFLRVLTPEVSQQTLTAALRDGPYGRCVYRCDNNVVDHQVVSIQFAGGKTASFTMTAFTRHEDRKTQLFGSHGQLEGDGRYIRITSFVDDSETVYDVEDVADTDPALNSAMGGHGGGDYYLMAHFIDAVSSNDASQILSGPKETLESHLMVFAAERARREGVVVSVHD</sequence>
<dbReference type="RefSeq" id="WP_120135172.1">
    <property type="nucleotide sequence ID" value="NZ_RAHH01000047.1"/>
</dbReference>
<dbReference type="Gene3D" id="3.40.50.720">
    <property type="entry name" value="NAD(P)-binding Rossmann-like Domain"/>
    <property type="match status" value="1"/>
</dbReference>
<dbReference type="SUPFAM" id="SSF55347">
    <property type="entry name" value="Glyceraldehyde-3-phosphate dehydrogenase-like, C-terminal domain"/>
    <property type="match status" value="1"/>
</dbReference>
<proteinExistence type="predicted"/>
<evidence type="ECO:0000259" key="2">
    <source>
        <dbReference type="Pfam" id="PF02894"/>
    </source>
</evidence>
<dbReference type="Pfam" id="PF01408">
    <property type="entry name" value="GFO_IDH_MocA"/>
    <property type="match status" value="1"/>
</dbReference>
<evidence type="ECO:0000313" key="3">
    <source>
        <dbReference type="EMBL" id="RJT33299.1"/>
    </source>
</evidence>
<dbReference type="Pfam" id="PF02894">
    <property type="entry name" value="GFO_IDH_MocA_C"/>
    <property type="match status" value="1"/>
</dbReference>
<dbReference type="InterPro" id="IPR036291">
    <property type="entry name" value="NAD(P)-bd_dom_sf"/>
</dbReference>